<reference evidence="2" key="1">
    <citation type="submission" date="2023-04" db="EMBL/GenBank/DDBJ databases">
        <authorList>
            <consortium name="ELIXIR-Norway"/>
        </authorList>
    </citation>
    <scope>NUCLEOTIDE SEQUENCE [LARGE SCALE GENOMIC DNA]</scope>
</reference>
<feature type="region of interest" description="Disordered" evidence="1">
    <location>
        <begin position="1"/>
        <end position="51"/>
    </location>
</feature>
<organism evidence="2 3">
    <name type="scientific">Rangifer tarandus platyrhynchus</name>
    <name type="common">Svalbard reindeer</name>
    <dbReference type="NCBI Taxonomy" id="3082113"/>
    <lineage>
        <taxon>Eukaryota</taxon>
        <taxon>Metazoa</taxon>
        <taxon>Chordata</taxon>
        <taxon>Craniata</taxon>
        <taxon>Vertebrata</taxon>
        <taxon>Euteleostomi</taxon>
        <taxon>Mammalia</taxon>
        <taxon>Eutheria</taxon>
        <taxon>Laurasiatheria</taxon>
        <taxon>Artiodactyla</taxon>
        <taxon>Ruminantia</taxon>
        <taxon>Pecora</taxon>
        <taxon>Cervidae</taxon>
        <taxon>Odocoileinae</taxon>
        <taxon>Rangifer</taxon>
    </lineage>
</organism>
<protein>
    <submittedName>
        <fullName evidence="2">Uncharacterized protein</fullName>
    </submittedName>
</protein>
<dbReference type="Proteomes" id="UP001176941">
    <property type="component" value="Chromosome 8"/>
</dbReference>
<dbReference type="EMBL" id="OX459944">
    <property type="protein sequence ID" value="CAI9178654.1"/>
    <property type="molecule type" value="Genomic_DNA"/>
</dbReference>
<accession>A0ABN8ZY44</accession>
<sequence length="111" mass="11806">MWRLQIARQLQPGAAGKRASRRLAGSEPPRRAPRAHRGRLAGAEPPAPCAPGLWRSRIAARLDDGQHQGSPVLPEVRGNGPPLCAELTPPLGGLGAWPDPRESFSLLTSSP</sequence>
<keyword evidence="3" id="KW-1185">Reference proteome</keyword>
<feature type="region of interest" description="Disordered" evidence="1">
    <location>
        <begin position="65"/>
        <end position="87"/>
    </location>
</feature>
<evidence type="ECO:0000256" key="1">
    <source>
        <dbReference type="SAM" id="MobiDB-lite"/>
    </source>
</evidence>
<evidence type="ECO:0000313" key="3">
    <source>
        <dbReference type="Proteomes" id="UP001176941"/>
    </source>
</evidence>
<gene>
    <name evidence="2" type="ORF">MRATA1EN1_LOCUS27616</name>
</gene>
<proteinExistence type="predicted"/>
<evidence type="ECO:0000313" key="2">
    <source>
        <dbReference type="EMBL" id="CAI9178654.1"/>
    </source>
</evidence>
<name>A0ABN8ZY44_RANTA</name>